<dbReference type="GO" id="GO:0016747">
    <property type="term" value="F:acyltransferase activity, transferring groups other than amino-acyl groups"/>
    <property type="evidence" value="ECO:0007669"/>
    <property type="project" value="InterPro"/>
</dbReference>
<evidence type="ECO:0000313" key="3">
    <source>
        <dbReference type="Proteomes" id="UP000000582"/>
    </source>
</evidence>
<keyword evidence="2" id="KW-0808">Transferase</keyword>
<dbReference type="SUPFAM" id="SSF55729">
    <property type="entry name" value="Acyl-CoA N-acyltransferases (Nat)"/>
    <property type="match status" value="1"/>
</dbReference>
<dbReference type="Pfam" id="PF13508">
    <property type="entry name" value="Acetyltransf_7"/>
    <property type="match status" value="1"/>
</dbReference>
<dbReference type="InterPro" id="IPR052523">
    <property type="entry name" value="Trichothecene_AcTrans"/>
</dbReference>
<proteinExistence type="predicted"/>
<reference evidence="3" key="1">
    <citation type="journal article" date="2003" name="Appl. Microbiol. Biotechnol.">
        <title>The Corynebacterium glutamicum genome: features and impacts on biotechnological processes.</title>
        <authorList>
            <person name="Ikeda M."/>
            <person name="Nakagawa S."/>
        </authorList>
    </citation>
    <scope>NUCLEOTIDE SEQUENCE [LARGE SCALE GENOMIC DNA]</scope>
    <source>
        <strain evidence="3">ATCC 13032 / DSM 20300 / BCRC 11384 / JCM 1318 / LMG 3730 / NCIMB 10025</strain>
    </source>
</reference>
<dbReference type="PROSITE" id="PS51186">
    <property type="entry name" value="GNAT"/>
    <property type="match status" value="1"/>
</dbReference>
<dbReference type="HOGENOM" id="CLU_060131_7_2_11"/>
<evidence type="ECO:0000313" key="2">
    <source>
        <dbReference type="EMBL" id="BAB99071.1"/>
    </source>
</evidence>
<dbReference type="EC" id="2.3.-.-" evidence="2"/>
<dbReference type="InterPro" id="IPR016181">
    <property type="entry name" value="Acyl_CoA_acyltransferase"/>
</dbReference>
<dbReference type="STRING" id="196627.cg1893"/>
<dbReference type="KEGG" id="cgb:cg1893"/>
<evidence type="ECO:0000259" key="1">
    <source>
        <dbReference type="PROSITE" id="PS51186"/>
    </source>
</evidence>
<keyword evidence="2" id="KW-0012">Acyltransferase</keyword>
<accession>Q6M4U9</accession>
<dbReference type="PANTHER" id="PTHR42791">
    <property type="entry name" value="GNAT FAMILY ACETYLTRANSFERASE"/>
    <property type="match status" value="1"/>
</dbReference>
<organism evidence="2 3">
    <name type="scientific">Corynebacterium glutamicum (strain ATCC 13032 / DSM 20300 / JCM 1318 / BCRC 11384 / CCUG 27702 / LMG 3730 / NBRC 12168 / NCIMB 10025 / NRRL B-2784 / 534)</name>
    <dbReference type="NCBI Taxonomy" id="196627"/>
    <lineage>
        <taxon>Bacteria</taxon>
        <taxon>Bacillati</taxon>
        <taxon>Actinomycetota</taxon>
        <taxon>Actinomycetes</taxon>
        <taxon>Mycobacteriales</taxon>
        <taxon>Corynebacteriaceae</taxon>
        <taxon>Corynebacterium</taxon>
    </lineage>
</organism>
<dbReference type="CDD" id="cd04301">
    <property type="entry name" value="NAT_SF"/>
    <property type="match status" value="1"/>
</dbReference>
<feature type="domain" description="N-acetyltransferase" evidence="1">
    <location>
        <begin position="5"/>
        <end position="189"/>
    </location>
</feature>
<dbReference type="InterPro" id="IPR000182">
    <property type="entry name" value="GNAT_dom"/>
</dbReference>
<accession>Q8NPY3</accession>
<dbReference type="AlphaFoldDB" id="Q8NPY3"/>
<sequence length="189" mass="20728">MLVNYVVQSATEADIDEAAATLAVAFVSYPWTRWCLPEADYDSRLLRLQSIYLSHALQHGMILITPNRDGVAALLPPNAPEPSESVQLEIAEIMGDRVQEVFGLVLPPRLDTSWDFATLGVRPESAGRGLGSALIKEALLRVSESDHRRVSLETSAESNVSLYERHGFKVSHRSEVPGGPVVYTMGVEL</sequence>
<name>Q8NPY3_CORGL</name>
<dbReference type="Proteomes" id="UP000000582">
    <property type="component" value="Chromosome"/>
</dbReference>
<dbReference type="OrthoDB" id="7057833at2"/>
<gene>
    <name evidence="2" type="ordered locus">Cgl1678</name>
</gene>
<dbReference type="eggNOG" id="COG0454">
    <property type="taxonomic scope" value="Bacteria"/>
</dbReference>
<dbReference type="PANTHER" id="PTHR42791:SF1">
    <property type="entry name" value="N-ACETYLTRANSFERASE DOMAIN-CONTAINING PROTEIN"/>
    <property type="match status" value="1"/>
</dbReference>
<dbReference type="EMBL" id="BA000036">
    <property type="protein sequence ID" value="BAB99071.1"/>
    <property type="molecule type" value="Genomic_DNA"/>
</dbReference>
<dbReference type="BioCyc" id="CORYNE:G18NG-11270-MONOMER"/>
<dbReference type="Gene3D" id="3.40.630.30">
    <property type="match status" value="1"/>
</dbReference>
<dbReference type="KEGG" id="cgl:Cgl1678"/>
<keyword evidence="3" id="KW-1185">Reference proteome</keyword>
<protein>
    <submittedName>
        <fullName evidence="2">Histone acetyltransferase HPA2 and related acetyltransferases</fullName>
        <ecNumber evidence="2">2.3.-.-</ecNumber>
    </submittedName>
</protein>